<keyword evidence="1" id="KW-0812">Transmembrane</keyword>
<feature type="chain" id="PRO_5043934136" evidence="2">
    <location>
        <begin position="28"/>
        <end position="252"/>
    </location>
</feature>
<keyword evidence="1" id="KW-1133">Transmembrane helix</keyword>
<keyword evidence="2" id="KW-0732">Signal</keyword>
<organism evidence="3 4">
    <name type="scientific">Orbilia ellipsospora</name>
    <dbReference type="NCBI Taxonomy" id="2528407"/>
    <lineage>
        <taxon>Eukaryota</taxon>
        <taxon>Fungi</taxon>
        <taxon>Dikarya</taxon>
        <taxon>Ascomycota</taxon>
        <taxon>Pezizomycotina</taxon>
        <taxon>Orbiliomycetes</taxon>
        <taxon>Orbiliales</taxon>
        <taxon>Orbiliaceae</taxon>
        <taxon>Orbilia</taxon>
    </lineage>
</organism>
<comment type="caution">
    <text evidence="3">The sequence shown here is derived from an EMBL/GenBank/DDBJ whole genome shotgun (WGS) entry which is preliminary data.</text>
</comment>
<evidence type="ECO:0000313" key="4">
    <source>
        <dbReference type="Proteomes" id="UP001365542"/>
    </source>
</evidence>
<evidence type="ECO:0000256" key="2">
    <source>
        <dbReference type="SAM" id="SignalP"/>
    </source>
</evidence>
<keyword evidence="1" id="KW-0472">Membrane</keyword>
<keyword evidence="4" id="KW-1185">Reference proteome</keyword>
<accession>A0AAV9XEZ9</accession>
<evidence type="ECO:0000313" key="3">
    <source>
        <dbReference type="EMBL" id="KAK6540177.1"/>
    </source>
</evidence>
<sequence>MIKMQRSIHRHLLSLCTLVYYAKIGSAVPNPEITQPPNLKLVQRQQDLPSNFIGYTQVGGQWRLEVCGPGSTISLSSSWAACDPTTQHPPAPFATTCEGGSVLIAPNAEYSCAPNVCYTINIYQSFGDSAPHTAYACDSFSRDVTYYVQTPETDAFVTTLTRTAVTTRTILTTRTAVTYTAGSPTDGGSDVNNDLSHSSTGLSHGAIAGLVIGSIAAVGIIGLLVWIAVILCRRDRALPSPPEPILDHPPPR</sequence>
<protein>
    <submittedName>
        <fullName evidence="3">Uncharacterized protein</fullName>
    </submittedName>
</protein>
<reference evidence="3 4" key="1">
    <citation type="submission" date="2019-10" db="EMBL/GenBank/DDBJ databases">
        <authorList>
            <person name="Palmer J.M."/>
        </authorList>
    </citation>
    <scope>NUCLEOTIDE SEQUENCE [LARGE SCALE GENOMIC DNA]</scope>
    <source>
        <strain evidence="3 4">TWF694</strain>
    </source>
</reference>
<gene>
    <name evidence="3" type="ORF">TWF694_008996</name>
</gene>
<proteinExistence type="predicted"/>
<evidence type="ECO:0000256" key="1">
    <source>
        <dbReference type="SAM" id="Phobius"/>
    </source>
</evidence>
<feature type="transmembrane region" description="Helical" evidence="1">
    <location>
        <begin position="206"/>
        <end position="231"/>
    </location>
</feature>
<name>A0AAV9XEZ9_9PEZI</name>
<dbReference type="Proteomes" id="UP001365542">
    <property type="component" value="Unassembled WGS sequence"/>
</dbReference>
<dbReference type="EMBL" id="JAVHJO010000005">
    <property type="protein sequence ID" value="KAK6540177.1"/>
    <property type="molecule type" value="Genomic_DNA"/>
</dbReference>
<feature type="signal peptide" evidence="2">
    <location>
        <begin position="1"/>
        <end position="27"/>
    </location>
</feature>
<dbReference type="AlphaFoldDB" id="A0AAV9XEZ9"/>